<feature type="chain" id="PRO_5030709229" evidence="1">
    <location>
        <begin position="18"/>
        <end position="60"/>
    </location>
</feature>
<reference evidence="2 3" key="1">
    <citation type="submission" date="2020-08" db="EMBL/GenBank/DDBJ databases">
        <title>Genomic Encyclopedia of Type Strains, Phase IV (KMG-IV): sequencing the most valuable type-strain genomes for metagenomic binning, comparative biology and taxonomic classification.</title>
        <authorList>
            <person name="Goeker M."/>
        </authorList>
    </citation>
    <scope>NUCLEOTIDE SEQUENCE [LARGE SCALE GENOMIC DNA]</scope>
    <source>
        <strain evidence="2 3">DSM 7051</strain>
    </source>
</reference>
<organism evidence="2 3">
    <name type="scientific">Aminobacter aganoensis</name>
    <dbReference type="NCBI Taxonomy" id="83264"/>
    <lineage>
        <taxon>Bacteria</taxon>
        <taxon>Pseudomonadati</taxon>
        <taxon>Pseudomonadota</taxon>
        <taxon>Alphaproteobacteria</taxon>
        <taxon>Hyphomicrobiales</taxon>
        <taxon>Phyllobacteriaceae</taxon>
        <taxon>Aminobacter</taxon>
    </lineage>
</organism>
<sequence>MKPLAVLLALAILPACAARAPVPPAPVAAPRPVVEQPAVEPLPAGVKPLTVEQDEQISQG</sequence>
<evidence type="ECO:0000256" key="1">
    <source>
        <dbReference type="SAM" id="SignalP"/>
    </source>
</evidence>
<keyword evidence="1" id="KW-0732">Signal</keyword>
<protein>
    <submittedName>
        <fullName evidence="2">Uncharacterized protein</fullName>
    </submittedName>
</protein>
<dbReference type="RefSeq" id="WP_184699271.1">
    <property type="nucleotide sequence ID" value="NZ_BAABEG010000001.1"/>
</dbReference>
<proteinExistence type="predicted"/>
<accession>A0A7X0F6K7</accession>
<dbReference type="EMBL" id="JACHOU010000003">
    <property type="protein sequence ID" value="MBB6354086.1"/>
    <property type="molecule type" value="Genomic_DNA"/>
</dbReference>
<evidence type="ECO:0000313" key="2">
    <source>
        <dbReference type="EMBL" id="MBB6354086.1"/>
    </source>
</evidence>
<comment type="caution">
    <text evidence="2">The sequence shown here is derived from an EMBL/GenBank/DDBJ whole genome shotgun (WGS) entry which is preliminary data.</text>
</comment>
<feature type="signal peptide" evidence="1">
    <location>
        <begin position="1"/>
        <end position="17"/>
    </location>
</feature>
<keyword evidence="3" id="KW-1185">Reference proteome</keyword>
<evidence type="ECO:0000313" key="3">
    <source>
        <dbReference type="Proteomes" id="UP000536262"/>
    </source>
</evidence>
<name>A0A7X0F6K7_9HYPH</name>
<dbReference type="AlphaFoldDB" id="A0A7X0F6K7"/>
<gene>
    <name evidence="2" type="ORF">GGR00_001860</name>
</gene>
<dbReference type="Proteomes" id="UP000536262">
    <property type="component" value="Unassembled WGS sequence"/>
</dbReference>